<comment type="caution">
    <text evidence="2">The sequence shown here is derived from an EMBL/GenBank/DDBJ whole genome shotgun (WGS) entry which is preliminary data.</text>
</comment>
<organism evidence="2 3">
    <name type="scientific">Streptomyces cacaoi</name>
    <dbReference type="NCBI Taxonomy" id="1898"/>
    <lineage>
        <taxon>Bacteria</taxon>
        <taxon>Bacillati</taxon>
        <taxon>Actinomycetota</taxon>
        <taxon>Actinomycetes</taxon>
        <taxon>Kitasatosporales</taxon>
        <taxon>Streptomycetaceae</taxon>
        <taxon>Streptomyces</taxon>
    </lineage>
</organism>
<keyword evidence="3" id="KW-1185">Reference proteome</keyword>
<protein>
    <submittedName>
        <fullName evidence="2">Transcriptional regulator</fullName>
    </submittedName>
</protein>
<feature type="domain" description="HTH cro/C1-type" evidence="1">
    <location>
        <begin position="20"/>
        <end position="75"/>
    </location>
</feature>
<sequence>MANIKKLDPGASPLHYFGAELRWWRERAGLTLEQVGTRVYLTGSQIGQFETAVKVPRDEHVPRLDQVVGAGGALIRAWELAKRQPLPPKLRQIAEIESSASQILAFEPQLVPGLVQTEQYARAVLGVVRRQNLDVRVAGRMARQRMLEWEEAPLLWVVLCEAALHQEVGGPEVMRTQLVRLLSYRHSERVHVQVLPFRAGAHAGVMGNFSLYLYEDRPTVAYVETYGRADASVDPLGVRDYSYRYDLLRAAALSIENSAELITRVMEERYGHRVETEPPNLA</sequence>
<dbReference type="Pfam" id="PF13560">
    <property type="entry name" value="HTH_31"/>
    <property type="match status" value="1"/>
</dbReference>
<name>A0A4Y3R9X7_STRCI</name>
<proteinExistence type="predicted"/>
<dbReference type="GO" id="GO:0003677">
    <property type="term" value="F:DNA binding"/>
    <property type="evidence" value="ECO:0007669"/>
    <property type="project" value="InterPro"/>
</dbReference>
<dbReference type="InterPro" id="IPR010982">
    <property type="entry name" value="Lambda_DNA-bd_dom_sf"/>
</dbReference>
<evidence type="ECO:0000259" key="1">
    <source>
        <dbReference type="SMART" id="SM00530"/>
    </source>
</evidence>
<accession>A0A4Y3R9X7</accession>
<evidence type="ECO:0000313" key="2">
    <source>
        <dbReference type="EMBL" id="GEB53493.1"/>
    </source>
</evidence>
<dbReference type="Pfam" id="PF19054">
    <property type="entry name" value="DUF5753"/>
    <property type="match status" value="1"/>
</dbReference>
<reference evidence="2 3" key="1">
    <citation type="submission" date="2019-06" db="EMBL/GenBank/DDBJ databases">
        <title>Whole genome shotgun sequence of Streptomyces cacaoi subsp. cacaoi NBRC 12748.</title>
        <authorList>
            <person name="Hosoyama A."/>
            <person name="Uohara A."/>
            <person name="Ohji S."/>
            <person name="Ichikawa N."/>
        </authorList>
    </citation>
    <scope>NUCLEOTIDE SEQUENCE [LARGE SCALE GENOMIC DNA]</scope>
    <source>
        <strain evidence="2 3">NBRC 12748</strain>
    </source>
</reference>
<dbReference type="Proteomes" id="UP000319210">
    <property type="component" value="Unassembled WGS sequence"/>
</dbReference>
<dbReference type="SUPFAM" id="SSF47413">
    <property type="entry name" value="lambda repressor-like DNA-binding domains"/>
    <property type="match status" value="1"/>
</dbReference>
<dbReference type="Gene3D" id="1.10.260.40">
    <property type="entry name" value="lambda repressor-like DNA-binding domains"/>
    <property type="match status" value="1"/>
</dbReference>
<dbReference type="InterPro" id="IPR043917">
    <property type="entry name" value="DUF5753"/>
</dbReference>
<dbReference type="EMBL" id="BJMM01000052">
    <property type="protein sequence ID" value="GEB53493.1"/>
    <property type="molecule type" value="Genomic_DNA"/>
</dbReference>
<dbReference type="SMART" id="SM00530">
    <property type="entry name" value="HTH_XRE"/>
    <property type="match status" value="1"/>
</dbReference>
<dbReference type="RefSeq" id="WP_086815745.1">
    <property type="nucleotide sequence ID" value="NZ_BJMM01000052.1"/>
</dbReference>
<dbReference type="AlphaFoldDB" id="A0A4Y3R9X7"/>
<dbReference type="CDD" id="cd00093">
    <property type="entry name" value="HTH_XRE"/>
    <property type="match status" value="1"/>
</dbReference>
<dbReference type="OrthoDB" id="2897536at2"/>
<evidence type="ECO:0000313" key="3">
    <source>
        <dbReference type="Proteomes" id="UP000319210"/>
    </source>
</evidence>
<gene>
    <name evidence="2" type="ORF">SCA03_60440</name>
</gene>
<dbReference type="InterPro" id="IPR001387">
    <property type="entry name" value="Cro/C1-type_HTH"/>
</dbReference>